<gene>
    <name evidence="2" type="ORF">ACFQQH_14325</name>
</gene>
<keyword evidence="3" id="KW-1185">Reference proteome</keyword>
<reference evidence="3" key="1">
    <citation type="journal article" date="2019" name="Int. J. Syst. Evol. Microbiol.">
        <title>The Global Catalogue of Microorganisms (GCM) 10K type strain sequencing project: providing services to taxonomists for standard genome sequencing and annotation.</title>
        <authorList>
            <consortium name="The Broad Institute Genomics Platform"/>
            <consortium name="The Broad Institute Genome Sequencing Center for Infectious Disease"/>
            <person name="Wu L."/>
            <person name="Ma J."/>
        </authorList>
    </citation>
    <scope>NUCLEOTIDE SEQUENCE [LARGE SCALE GENOMIC DNA]</scope>
    <source>
        <strain evidence="3">JCM 4738</strain>
    </source>
</reference>
<dbReference type="InterPro" id="IPR027417">
    <property type="entry name" value="P-loop_NTPase"/>
</dbReference>
<name>A0ABW2NG40_9BACL</name>
<dbReference type="Proteomes" id="UP001596483">
    <property type="component" value="Unassembled WGS sequence"/>
</dbReference>
<accession>A0ABW2NG40</accession>
<dbReference type="SUPFAM" id="SSF52540">
    <property type="entry name" value="P-loop containing nucleoside triphosphate hydrolases"/>
    <property type="match status" value="1"/>
</dbReference>
<dbReference type="EMBL" id="JBHTCT010000036">
    <property type="protein sequence ID" value="MFC7366299.1"/>
    <property type="molecule type" value="Genomic_DNA"/>
</dbReference>
<dbReference type="Gene3D" id="3.40.50.300">
    <property type="entry name" value="P-loop containing nucleotide triphosphate hydrolases"/>
    <property type="match status" value="1"/>
</dbReference>
<evidence type="ECO:0000259" key="1">
    <source>
        <dbReference type="Pfam" id="PF20720"/>
    </source>
</evidence>
<dbReference type="InterPro" id="IPR049050">
    <property type="entry name" value="nSTAND3"/>
</dbReference>
<sequence>MELTLDFISKMYNGRNSYAEIFSDEELKAIHIPSNLERAIRNFIEKNKLVILTGNPGDGKTHIIRYLNDFLAKKNTFIETDINEVSDYNEFLERLAASVYKGHPALIAINEYPLLELLRSMDNKFLYKDEIEEVKNHTIIYNDDCQMDNYQNKVVIIDLNNRNLLHQESIKTVLERLTKNVTLTEYNKWMNRNLLSLQHDEVVKRVVKLVSILGNIGVHAVMRDVIGFVSYILTSGHAPTDESSEEKYYYNLLFEGDNDLFDAIRKLDPSKITHPFIDEKLWNGEFEDGWLLDVPEKHPKDLEDNEEAMSEFKSLKRKFFFEHEQGIELFNLYPKELIDFLSVIRKSKDSMLEVSQRIILSINKYFDQSEEEDQKLYIWISHSYEETSDNVYISNNSIPYQNTKILVPRLPNHLEEIEYTPNHFIFSVTDKSFVSIDYEFFKLLELLRKGYPPQILHDNHKFTLRKFMANLSNETKKFPTNEYMFKNELIPESGKVIIRDNKYLLKSR</sequence>
<protein>
    <recommendedName>
        <fullName evidence="1">Novel STAND NTPase 3 domain-containing protein</fullName>
    </recommendedName>
</protein>
<dbReference type="Pfam" id="PF20720">
    <property type="entry name" value="nSTAND3"/>
    <property type="match status" value="1"/>
</dbReference>
<dbReference type="RefSeq" id="WP_157294359.1">
    <property type="nucleotide sequence ID" value="NZ_JBHTCT010000036.1"/>
</dbReference>
<proteinExistence type="predicted"/>
<evidence type="ECO:0000313" key="3">
    <source>
        <dbReference type="Proteomes" id="UP001596483"/>
    </source>
</evidence>
<evidence type="ECO:0000313" key="2">
    <source>
        <dbReference type="EMBL" id="MFC7366299.1"/>
    </source>
</evidence>
<comment type="caution">
    <text evidence="2">The sequence shown here is derived from an EMBL/GenBank/DDBJ whole genome shotgun (WGS) entry which is preliminary data.</text>
</comment>
<feature type="domain" description="Novel STAND NTPase 3" evidence="1">
    <location>
        <begin position="38"/>
        <end position="91"/>
    </location>
</feature>
<organism evidence="2 3">
    <name type="scientific">Bhargavaea changchunensis</name>
    <dbReference type="NCBI Taxonomy" id="2134037"/>
    <lineage>
        <taxon>Bacteria</taxon>
        <taxon>Bacillati</taxon>
        <taxon>Bacillota</taxon>
        <taxon>Bacilli</taxon>
        <taxon>Bacillales</taxon>
        <taxon>Caryophanaceae</taxon>
        <taxon>Bhargavaea</taxon>
    </lineage>
</organism>